<accession>A0A1Q5ZXJ1</accession>
<comment type="caution">
    <text evidence="1">The sequence shown here is derived from an EMBL/GenBank/DDBJ whole genome shotgun (WGS) entry which is preliminary data.</text>
</comment>
<dbReference type="GO" id="GO:0020037">
    <property type="term" value="F:heme binding"/>
    <property type="evidence" value="ECO:0007669"/>
    <property type="project" value="InterPro"/>
</dbReference>
<evidence type="ECO:0008006" key="3">
    <source>
        <dbReference type="Google" id="ProtNLM"/>
    </source>
</evidence>
<protein>
    <recommendedName>
        <fullName evidence="3">Cytochrome c domain-containing protein</fullName>
    </recommendedName>
</protein>
<keyword evidence="2" id="KW-1185">Reference proteome</keyword>
<dbReference type="AlphaFoldDB" id="A0A1Q5ZXJ1"/>
<evidence type="ECO:0000313" key="2">
    <source>
        <dbReference type="Proteomes" id="UP000186720"/>
    </source>
</evidence>
<dbReference type="Gene3D" id="1.10.760.10">
    <property type="entry name" value="Cytochrome c-like domain"/>
    <property type="match status" value="1"/>
</dbReference>
<name>A0A1Q5ZXJ1_9SPHI</name>
<dbReference type="STRING" id="1302689.RG47T_1904"/>
<dbReference type="InterPro" id="IPR036909">
    <property type="entry name" value="Cyt_c-like_dom_sf"/>
</dbReference>
<dbReference type="EMBL" id="MPPL01000001">
    <property type="protein sequence ID" value="OKS86448.1"/>
    <property type="molecule type" value="Genomic_DNA"/>
</dbReference>
<reference evidence="1 2" key="1">
    <citation type="submission" date="2016-11" db="EMBL/GenBank/DDBJ databases">
        <title>Whole Genome Sequencing of Mucilaginibacter polytrichastri RG4-7(T) isolated from the moss sample.</title>
        <authorList>
            <person name="Li Y."/>
        </authorList>
    </citation>
    <scope>NUCLEOTIDE SEQUENCE [LARGE SCALE GENOMIC DNA]</scope>
    <source>
        <strain evidence="1 2">RG4-7</strain>
    </source>
</reference>
<proteinExistence type="predicted"/>
<sequence length="82" mass="9079">MNPPLIKTTYVLGEKAKIIKIVLNGFSEDVDINGESYSNTMPSFDILKDQEVADVLTYVRNSFTNKASAVKVSEVKALRGKK</sequence>
<gene>
    <name evidence="1" type="ORF">RG47T_1904</name>
</gene>
<organism evidence="1 2">
    <name type="scientific">Mucilaginibacter polytrichastri</name>
    <dbReference type="NCBI Taxonomy" id="1302689"/>
    <lineage>
        <taxon>Bacteria</taxon>
        <taxon>Pseudomonadati</taxon>
        <taxon>Bacteroidota</taxon>
        <taxon>Sphingobacteriia</taxon>
        <taxon>Sphingobacteriales</taxon>
        <taxon>Sphingobacteriaceae</taxon>
        <taxon>Mucilaginibacter</taxon>
    </lineage>
</organism>
<evidence type="ECO:0000313" key="1">
    <source>
        <dbReference type="EMBL" id="OKS86448.1"/>
    </source>
</evidence>
<dbReference type="SUPFAM" id="SSF46626">
    <property type="entry name" value="Cytochrome c"/>
    <property type="match status" value="1"/>
</dbReference>
<dbReference type="Proteomes" id="UP000186720">
    <property type="component" value="Unassembled WGS sequence"/>
</dbReference>
<dbReference type="GO" id="GO:0009055">
    <property type="term" value="F:electron transfer activity"/>
    <property type="evidence" value="ECO:0007669"/>
    <property type="project" value="InterPro"/>
</dbReference>